<reference evidence="1" key="1">
    <citation type="journal article" date="2022" name="Proc. Natl. Acad. Sci. U.S.A.">
        <title>Life cycle and functional genomics of the unicellular red alga Galdieria for elucidating algal and plant evolution and industrial use.</title>
        <authorList>
            <person name="Hirooka S."/>
            <person name="Itabashi T."/>
            <person name="Ichinose T.M."/>
            <person name="Onuma R."/>
            <person name="Fujiwara T."/>
            <person name="Yamashita S."/>
            <person name="Jong L.W."/>
            <person name="Tomita R."/>
            <person name="Iwane A.H."/>
            <person name="Miyagishima S.Y."/>
        </authorList>
    </citation>
    <scope>NUCLEOTIDE SEQUENCE</scope>
    <source>
        <strain evidence="1">NBRC 102759</strain>
    </source>
</reference>
<accession>A0A9C7UPX6</accession>
<dbReference type="EMBL" id="BQMJ01000023">
    <property type="protein sequence ID" value="GJQ11318.1"/>
    <property type="molecule type" value="Genomic_DNA"/>
</dbReference>
<comment type="caution">
    <text evidence="1">The sequence shown here is derived from an EMBL/GenBank/DDBJ whole genome shotgun (WGS) entry which is preliminary data.</text>
</comment>
<name>A0A9C7UPX6_9RHOD</name>
<dbReference type="AlphaFoldDB" id="A0A9C7UPX6"/>
<dbReference type="Pfam" id="PF09876">
    <property type="entry name" value="DUF2103"/>
    <property type="match status" value="1"/>
</dbReference>
<dbReference type="InterPro" id="IPR018664">
    <property type="entry name" value="DUF2103_metal-binding"/>
</dbReference>
<dbReference type="OrthoDB" id="6092at2759"/>
<reference evidence="1" key="2">
    <citation type="submission" date="2022-01" db="EMBL/GenBank/DDBJ databases">
        <authorList>
            <person name="Hirooka S."/>
            <person name="Miyagishima S.Y."/>
        </authorList>
    </citation>
    <scope>NUCLEOTIDE SEQUENCE</scope>
    <source>
        <strain evidence="1">NBRC 102759</strain>
    </source>
</reference>
<organism evidence="1 2">
    <name type="scientific">Galdieria partita</name>
    <dbReference type="NCBI Taxonomy" id="83374"/>
    <lineage>
        <taxon>Eukaryota</taxon>
        <taxon>Rhodophyta</taxon>
        <taxon>Bangiophyceae</taxon>
        <taxon>Galdieriales</taxon>
        <taxon>Galdieriaceae</taxon>
        <taxon>Galdieria</taxon>
    </lineage>
</organism>
<sequence length="456" mass="52271">MRPFFVCPTVKKITAYSGNHATERLQVSVCLLSFVTRLRYVHPRLNLMKLLHCCNVFYCNDEAANDREAQYQYLEETFGLRQSFMEKKHKARKYDPRLFWESFSENEEDGKEKVRKNHVKNEEGKRLVRRKHGFTRNVKKATFTNSESAIDFGEQSKRNVSKDLTWKPEVKEEPGGKYPSPRPLTELVSLETSENVAFAYLDSPCSNLVFKTLLDVIRKVSCVKVTLILKGDESTLPAGCMSFVEMVGKENCYFDTKGCFFQEEVVSPVQNYCVMLTCNENYTSNASYSVQQVIESLHKSAWKIHLYDLRDVRQCFWNSCRKLPESLQSKEQAEISFPTSEIPRRGAFSASGRTKRIPQKEDKARIVVNHSTYIPGLIKALELLSEEPCVQTIVPGRLRNGKSRSPHLLLRVTTTTPTGFKLLARKGTTVQEVFIVTSAERQFIEELVNKVNKLAA</sequence>
<proteinExistence type="predicted"/>
<evidence type="ECO:0000313" key="2">
    <source>
        <dbReference type="Proteomes" id="UP001061958"/>
    </source>
</evidence>
<keyword evidence="2" id="KW-1185">Reference proteome</keyword>
<protein>
    <submittedName>
        <fullName evidence="1">Uncharacterized protein</fullName>
    </submittedName>
</protein>
<gene>
    <name evidence="1" type="ORF">GpartN1_g3109.t1</name>
</gene>
<dbReference type="Proteomes" id="UP001061958">
    <property type="component" value="Unassembled WGS sequence"/>
</dbReference>
<evidence type="ECO:0000313" key="1">
    <source>
        <dbReference type="EMBL" id="GJQ11318.1"/>
    </source>
</evidence>